<feature type="compositionally biased region" description="Basic residues" evidence="1">
    <location>
        <begin position="99"/>
        <end position="109"/>
    </location>
</feature>
<feature type="compositionally biased region" description="Low complexity" evidence="1">
    <location>
        <begin position="67"/>
        <end position="98"/>
    </location>
</feature>
<dbReference type="CDD" id="cd05121">
    <property type="entry name" value="ABC1_ADCK3-like"/>
    <property type="match status" value="1"/>
</dbReference>
<sequence>MVPLPSNRRRSGGWGLAAAALLIASTSSPSADAFAPSAAAAAVVPPAFGVVDVASNSREKSPRRSSRSSSSSSSLSMARSGTTATATATAAPPSSSRRNPNKKKKKKSVRDRTRQEAVDLLKDLIRAAAEAGPRAGPARTLQAYLAVANTARDFLPPVPVPPGPSVGGPFGGGGGNGSGNGSVRGGEEFSAPVALRKLFERLGATYVKLGQFVASSPTLFPREYVTEFQKCLDATEPLDWKVVESAVERELGPISRTFSYVDRKPLASASIAQVHAARLLTGEDVVIKVQKPGIDESLKADLSFVYVASRVLEFLQPDWERTSLSAIAGDVRKSMLEELDFEKEATNLEEFREFLTRNGLEGQATAPRVYREFTTKRVLTMERLRGVSMLDSDSISRITGGDPELAIVTALNVWTTSVVTMPWFHADVHAGNLLMLEDGRVGFIDFGIVGRVGERVFGAVNDLSAALAMADYEGMAAALCAMGAADEDVDTVKFGEDIRNVVENLGKVQTDIAVGVGADGSVAGRIDFDENEITQVLLDIVDVTEDNGLKLPREFGLLVKQSLYFDRYLKILAPELDVMGDARVAGLGGEVNGQRRLSAGTGDENVVVDV</sequence>
<organism evidence="4">
    <name type="scientific">Trieres chinensis</name>
    <name type="common">Marine centric diatom</name>
    <name type="synonym">Odontella sinensis</name>
    <dbReference type="NCBI Taxonomy" id="1514140"/>
    <lineage>
        <taxon>Eukaryota</taxon>
        <taxon>Sar</taxon>
        <taxon>Stramenopiles</taxon>
        <taxon>Ochrophyta</taxon>
        <taxon>Bacillariophyta</taxon>
        <taxon>Mediophyceae</taxon>
        <taxon>Biddulphiophycidae</taxon>
        <taxon>Eupodiscales</taxon>
        <taxon>Parodontellaceae</taxon>
        <taxon>Trieres</taxon>
    </lineage>
</organism>
<feature type="region of interest" description="Disordered" evidence="1">
    <location>
        <begin position="55"/>
        <end position="115"/>
    </location>
</feature>
<dbReference type="InterPro" id="IPR011009">
    <property type="entry name" value="Kinase-like_dom_sf"/>
</dbReference>
<feature type="signal peptide" evidence="2">
    <location>
        <begin position="1"/>
        <end position="33"/>
    </location>
</feature>
<proteinExistence type="predicted"/>
<accession>A0A7S2EGA3</accession>
<dbReference type="PANTHER" id="PTHR43173:SF22">
    <property type="entry name" value="OS07G0227800 PROTEIN"/>
    <property type="match status" value="1"/>
</dbReference>
<reference evidence="4" key="1">
    <citation type="submission" date="2021-01" db="EMBL/GenBank/DDBJ databases">
        <authorList>
            <person name="Corre E."/>
            <person name="Pelletier E."/>
            <person name="Niang G."/>
            <person name="Scheremetjew M."/>
            <person name="Finn R."/>
            <person name="Kale V."/>
            <person name="Holt S."/>
            <person name="Cochrane G."/>
            <person name="Meng A."/>
            <person name="Brown T."/>
            <person name="Cohen L."/>
        </authorList>
    </citation>
    <scope>NUCLEOTIDE SEQUENCE</scope>
    <source>
        <strain evidence="4">Grunow 1884</strain>
    </source>
</reference>
<dbReference type="Pfam" id="PF03109">
    <property type="entry name" value="ABC1"/>
    <property type="match status" value="1"/>
</dbReference>
<protein>
    <recommendedName>
        <fullName evidence="3">Protein kinase domain-containing protein</fullName>
    </recommendedName>
</protein>
<evidence type="ECO:0000313" key="4">
    <source>
        <dbReference type="EMBL" id="CAD9335138.1"/>
    </source>
</evidence>
<feature type="region of interest" description="Disordered" evidence="1">
    <location>
        <begin position="164"/>
        <end position="185"/>
    </location>
</feature>
<dbReference type="InterPro" id="IPR004147">
    <property type="entry name" value="ABC1_dom"/>
</dbReference>
<feature type="compositionally biased region" description="Gly residues" evidence="1">
    <location>
        <begin position="165"/>
        <end position="184"/>
    </location>
</feature>
<dbReference type="EMBL" id="HBGO01014122">
    <property type="protein sequence ID" value="CAD9335138.1"/>
    <property type="molecule type" value="Transcribed_RNA"/>
</dbReference>
<dbReference type="PROSITE" id="PS50011">
    <property type="entry name" value="PROTEIN_KINASE_DOM"/>
    <property type="match status" value="1"/>
</dbReference>
<keyword evidence="2" id="KW-0732">Signal</keyword>
<dbReference type="InterPro" id="IPR051130">
    <property type="entry name" value="Mito_struct-func_regulator"/>
</dbReference>
<dbReference type="InterPro" id="IPR000719">
    <property type="entry name" value="Prot_kinase_dom"/>
</dbReference>
<evidence type="ECO:0000259" key="3">
    <source>
        <dbReference type="PROSITE" id="PS50011"/>
    </source>
</evidence>
<dbReference type="PANTHER" id="PTHR43173">
    <property type="entry name" value="ABC1 FAMILY PROTEIN"/>
    <property type="match status" value="1"/>
</dbReference>
<name>A0A7S2EGA3_TRICV</name>
<feature type="chain" id="PRO_5031313350" description="Protein kinase domain-containing protein" evidence="2">
    <location>
        <begin position="34"/>
        <end position="610"/>
    </location>
</feature>
<dbReference type="GO" id="GO:0005524">
    <property type="term" value="F:ATP binding"/>
    <property type="evidence" value="ECO:0007669"/>
    <property type="project" value="InterPro"/>
</dbReference>
<feature type="domain" description="Protein kinase" evidence="3">
    <location>
        <begin position="260"/>
        <end position="584"/>
    </location>
</feature>
<evidence type="ECO:0000256" key="1">
    <source>
        <dbReference type="SAM" id="MobiDB-lite"/>
    </source>
</evidence>
<gene>
    <name evidence="4" type="ORF">OSIN01602_LOCUS7976</name>
</gene>
<evidence type="ECO:0000256" key="2">
    <source>
        <dbReference type="SAM" id="SignalP"/>
    </source>
</evidence>
<dbReference type="GO" id="GO:0004672">
    <property type="term" value="F:protein kinase activity"/>
    <property type="evidence" value="ECO:0007669"/>
    <property type="project" value="InterPro"/>
</dbReference>
<dbReference type="AlphaFoldDB" id="A0A7S2EGA3"/>
<dbReference type="SUPFAM" id="SSF56112">
    <property type="entry name" value="Protein kinase-like (PK-like)"/>
    <property type="match status" value="1"/>
</dbReference>